<evidence type="ECO:0000259" key="1">
    <source>
        <dbReference type="Pfam" id="PF01850"/>
    </source>
</evidence>
<comment type="caution">
    <text evidence="2">The sequence shown here is derived from an EMBL/GenBank/DDBJ whole genome shotgun (WGS) entry which is preliminary data.</text>
</comment>
<gene>
    <name evidence="2" type="ORF">ACFFIC_14570</name>
</gene>
<dbReference type="RefSeq" id="WP_377051529.1">
    <property type="nucleotide sequence ID" value="NZ_JBHLVZ010000037.1"/>
</dbReference>
<proteinExistence type="predicted"/>
<dbReference type="InterPro" id="IPR002716">
    <property type="entry name" value="PIN_dom"/>
</dbReference>
<accession>A0ABV6IT16</accession>
<dbReference type="Gene3D" id="3.40.50.1010">
    <property type="entry name" value="5'-nuclease"/>
    <property type="match status" value="1"/>
</dbReference>
<reference evidence="2 3" key="1">
    <citation type="submission" date="2024-09" db="EMBL/GenBank/DDBJ databases">
        <authorList>
            <person name="Sun Q."/>
            <person name="Mori K."/>
        </authorList>
    </citation>
    <scope>NUCLEOTIDE SEQUENCE [LARGE SCALE GENOMIC DNA]</scope>
    <source>
        <strain evidence="2 3">CCM 7468</strain>
    </source>
</reference>
<protein>
    <submittedName>
        <fullName evidence="2">PIN domain-containing protein</fullName>
    </submittedName>
</protein>
<name>A0ABV6IT16_9PROT</name>
<keyword evidence="3" id="KW-1185">Reference proteome</keyword>
<evidence type="ECO:0000313" key="3">
    <source>
        <dbReference type="Proteomes" id="UP001589789"/>
    </source>
</evidence>
<dbReference type="SUPFAM" id="SSF88723">
    <property type="entry name" value="PIN domain-like"/>
    <property type="match status" value="1"/>
</dbReference>
<dbReference type="Proteomes" id="UP001589789">
    <property type="component" value="Unassembled WGS sequence"/>
</dbReference>
<dbReference type="InterPro" id="IPR029060">
    <property type="entry name" value="PIN-like_dom_sf"/>
</dbReference>
<dbReference type="EMBL" id="JBHLVZ010000037">
    <property type="protein sequence ID" value="MFC0386761.1"/>
    <property type="molecule type" value="Genomic_DNA"/>
</dbReference>
<feature type="domain" description="PIN" evidence="1">
    <location>
        <begin position="6"/>
        <end position="127"/>
    </location>
</feature>
<evidence type="ECO:0000313" key="2">
    <source>
        <dbReference type="EMBL" id="MFC0386761.1"/>
    </source>
</evidence>
<organism evidence="2 3">
    <name type="scientific">Muricoccus vinaceus</name>
    <dbReference type="NCBI Taxonomy" id="424704"/>
    <lineage>
        <taxon>Bacteria</taxon>
        <taxon>Pseudomonadati</taxon>
        <taxon>Pseudomonadota</taxon>
        <taxon>Alphaproteobacteria</taxon>
        <taxon>Acetobacterales</taxon>
        <taxon>Roseomonadaceae</taxon>
        <taxon>Muricoccus</taxon>
    </lineage>
</organism>
<dbReference type="Pfam" id="PF01850">
    <property type="entry name" value="PIN"/>
    <property type="match status" value="1"/>
</dbReference>
<sequence>MTRFLLDRDVLSQLDQPENKRHVNVRKWFRTVPDNDLYMSAVTVMEGWYGKAKARKGAAGSPEKLANCERFDAEYQLLLSAFQGRIIPVDEGVAKIWGQLRAAKDNHVWDLSLAAAARENSMVIASRNLADLVGRGARVLDPFKEPFRIVDP</sequence>